<dbReference type="InterPro" id="IPR011576">
    <property type="entry name" value="Pyridox_Oxase_N"/>
</dbReference>
<feature type="domain" description="Pyridoxamine 5'-phosphate oxidase N-terminal" evidence="1">
    <location>
        <begin position="19"/>
        <end position="113"/>
    </location>
</feature>
<dbReference type="SUPFAM" id="SSF50475">
    <property type="entry name" value="FMN-binding split barrel"/>
    <property type="match status" value="1"/>
</dbReference>
<dbReference type="Proteomes" id="UP001596138">
    <property type="component" value="Unassembled WGS sequence"/>
</dbReference>
<organism evidence="2 3">
    <name type="scientific">Longivirga aurantiaca</name>
    <dbReference type="NCBI Taxonomy" id="1837743"/>
    <lineage>
        <taxon>Bacteria</taxon>
        <taxon>Bacillati</taxon>
        <taxon>Actinomycetota</taxon>
        <taxon>Actinomycetes</taxon>
        <taxon>Sporichthyales</taxon>
        <taxon>Sporichthyaceae</taxon>
        <taxon>Longivirga</taxon>
    </lineage>
</organism>
<evidence type="ECO:0000313" key="2">
    <source>
        <dbReference type="EMBL" id="MFC6236664.1"/>
    </source>
</evidence>
<sequence length="171" mass="19108">MAITASTTNPLKGAKRWAYLARATTIRVATVNDDGSLYLTPLWFVVRDQRIFLPLDAGGRHGKNGTSGRPVSALVDSGDEFVTVAGVRILGRLEAVNDENAHGELEALMFDKYFYEGHPYAHRYFEFGEFAGRVYYELVVDKLIGWDSRETTVSDTPERRSLPAHIGDRLV</sequence>
<accession>A0ABW1SX79</accession>
<dbReference type="RefSeq" id="WP_386763704.1">
    <property type="nucleotide sequence ID" value="NZ_JBHSTI010000002.1"/>
</dbReference>
<dbReference type="Pfam" id="PF01243">
    <property type="entry name" value="PNPOx_N"/>
    <property type="match status" value="1"/>
</dbReference>
<protein>
    <submittedName>
        <fullName evidence="2">Pyridoxamine 5'-phosphate oxidase family protein</fullName>
    </submittedName>
</protein>
<reference evidence="3" key="1">
    <citation type="journal article" date="2019" name="Int. J. Syst. Evol. Microbiol.">
        <title>The Global Catalogue of Microorganisms (GCM) 10K type strain sequencing project: providing services to taxonomists for standard genome sequencing and annotation.</title>
        <authorList>
            <consortium name="The Broad Institute Genomics Platform"/>
            <consortium name="The Broad Institute Genome Sequencing Center for Infectious Disease"/>
            <person name="Wu L."/>
            <person name="Ma J."/>
        </authorList>
    </citation>
    <scope>NUCLEOTIDE SEQUENCE [LARGE SCALE GENOMIC DNA]</scope>
    <source>
        <strain evidence="3">CGMCC 4.7317</strain>
    </source>
</reference>
<comment type="caution">
    <text evidence="2">The sequence shown here is derived from an EMBL/GenBank/DDBJ whole genome shotgun (WGS) entry which is preliminary data.</text>
</comment>
<name>A0ABW1SX79_9ACTN</name>
<proteinExistence type="predicted"/>
<gene>
    <name evidence="2" type="ORF">ACFQGU_02145</name>
</gene>
<evidence type="ECO:0000259" key="1">
    <source>
        <dbReference type="Pfam" id="PF01243"/>
    </source>
</evidence>
<dbReference type="EMBL" id="JBHSTI010000002">
    <property type="protein sequence ID" value="MFC6236664.1"/>
    <property type="molecule type" value="Genomic_DNA"/>
</dbReference>
<evidence type="ECO:0000313" key="3">
    <source>
        <dbReference type="Proteomes" id="UP001596138"/>
    </source>
</evidence>
<keyword evidence="3" id="KW-1185">Reference proteome</keyword>
<dbReference type="InterPro" id="IPR012349">
    <property type="entry name" value="Split_barrel_FMN-bd"/>
</dbReference>
<dbReference type="Gene3D" id="2.30.110.10">
    <property type="entry name" value="Electron Transport, Fmn-binding Protein, Chain A"/>
    <property type="match status" value="1"/>
</dbReference>